<feature type="domain" description="Reverse transcriptase" evidence="1">
    <location>
        <begin position="69"/>
        <end position="363"/>
    </location>
</feature>
<keyword evidence="3" id="KW-1185">Reference proteome</keyword>
<dbReference type="Pfam" id="PF01348">
    <property type="entry name" value="Intron_maturas2"/>
    <property type="match status" value="1"/>
</dbReference>
<comment type="caution">
    <text evidence="2">The sequence shown here is derived from an EMBL/GenBank/DDBJ whole genome shotgun (WGS) entry which is preliminary data.</text>
</comment>
<evidence type="ECO:0000313" key="3">
    <source>
        <dbReference type="Proteomes" id="UP000430692"/>
    </source>
</evidence>
<dbReference type="PROSITE" id="PS50878">
    <property type="entry name" value="RT_POL"/>
    <property type="match status" value="1"/>
</dbReference>
<gene>
    <name evidence="2" type="ORF">GSM42_00875</name>
</gene>
<protein>
    <submittedName>
        <fullName evidence="2">Group II intron reverse transcriptase/maturase</fullName>
    </submittedName>
</protein>
<dbReference type="GO" id="GO:0003964">
    <property type="term" value="F:RNA-directed DNA polymerase activity"/>
    <property type="evidence" value="ECO:0007669"/>
    <property type="project" value="UniProtKB-KW"/>
</dbReference>
<dbReference type="Pfam" id="PF00078">
    <property type="entry name" value="RVT_1"/>
    <property type="match status" value="1"/>
</dbReference>
<dbReference type="Proteomes" id="UP000430692">
    <property type="component" value="Unassembled WGS sequence"/>
</dbReference>
<dbReference type="PANTHER" id="PTHR34047:SF8">
    <property type="entry name" value="PROTEIN YKFC"/>
    <property type="match status" value="1"/>
</dbReference>
<dbReference type="InterPro" id="IPR000477">
    <property type="entry name" value="RT_dom"/>
</dbReference>
<dbReference type="PANTHER" id="PTHR34047">
    <property type="entry name" value="NUCLEAR INTRON MATURASE 1, MITOCHONDRIAL-RELATED"/>
    <property type="match status" value="1"/>
</dbReference>
<keyword evidence="2" id="KW-0808">Transferase</keyword>
<dbReference type="InterPro" id="IPR043502">
    <property type="entry name" value="DNA/RNA_pol_sf"/>
</dbReference>
<keyword evidence="2" id="KW-0548">Nucleotidyltransferase</keyword>
<sequence>MRNPEMVLNSLASKSKDEGYKFQRLYRNFYNKEFFLLAYSKLAPKEGNMTEGVDGRTIDGMSMKRINTLIEKLKDQIYQPKPVRRVFIPKANGKQRPLGIPSFEDKLVQEVCRILLEAIYEGSFSDSSHGFRPSKSCHTALMQVQRNFTGVRWFIEGDIECFFDNINHHKLVEILRMRIEDEKFINLIWKFLRAGYMENWKFHSTYSGTPQGGIISSILANIYLDQLDKYILGIKSRFDKGARRKTNPEYKRLEYQIGKLQKQMREHIPEETKKSISERIAKLKDEIRKVSYVDPLDENFKKLFYVRYANDFIIGVIGSKEEAKQIKAEVANFTSERLSLTLSEEKTLITHSSEPARFLGYDIVITRDEHITRDKNGVKKRSGNMKCKLYVPKEKWLNKLLQLDVLKIDDKGEWHSLHRSRLVTLEDIEILNIYNAEIRGLYNYYKLANNASVLSKFFYIMEYSMYKTFANKYRTSVSKILYKYKKDRKFTVEYDVKSGKKFATLYHKGFKRDPKVLTGKIDILPNELPYTGRTSLMQTLEKEKCEWCGAINVPLEGHHVRKLKDLKGKARWEQHMIARRRKTMVLCEACHDRLHVGKLD</sequence>
<dbReference type="RefSeq" id="WP_160799670.1">
    <property type="nucleotide sequence ID" value="NZ_WUUL01000001.1"/>
</dbReference>
<evidence type="ECO:0000259" key="1">
    <source>
        <dbReference type="PROSITE" id="PS50878"/>
    </source>
</evidence>
<dbReference type="CDD" id="cd01651">
    <property type="entry name" value="RT_G2_intron"/>
    <property type="match status" value="1"/>
</dbReference>
<dbReference type="GO" id="GO:0006397">
    <property type="term" value="P:mRNA processing"/>
    <property type="evidence" value="ECO:0007669"/>
    <property type="project" value="InterPro"/>
</dbReference>
<dbReference type="EMBL" id="WUUL01000001">
    <property type="protein sequence ID" value="MXQ52326.1"/>
    <property type="molecule type" value="Genomic_DNA"/>
</dbReference>
<dbReference type="InterPro" id="IPR049030">
    <property type="entry name" value="AI2M-like_HNH"/>
</dbReference>
<accession>A0A6I4VQZ4</accession>
<keyword evidence="2" id="KW-0695">RNA-directed DNA polymerase</keyword>
<dbReference type="InterPro" id="IPR024937">
    <property type="entry name" value="Domain_X"/>
</dbReference>
<evidence type="ECO:0000313" key="2">
    <source>
        <dbReference type="EMBL" id="MXQ52326.1"/>
    </source>
</evidence>
<proteinExistence type="predicted"/>
<organism evidence="2 3">
    <name type="scientific">Shimazuella alba</name>
    <dbReference type="NCBI Taxonomy" id="2690964"/>
    <lineage>
        <taxon>Bacteria</taxon>
        <taxon>Bacillati</taxon>
        <taxon>Bacillota</taxon>
        <taxon>Bacilli</taxon>
        <taxon>Bacillales</taxon>
        <taxon>Thermoactinomycetaceae</taxon>
        <taxon>Shimazuella</taxon>
    </lineage>
</organism>
<dbReference type="InterPro" id="IPR051083">
    <property type="entry name" value="GrpII_Intron_Splice-Mob/Def"/>
</dbReference>
<dbReference type="SUPFAM" id="SSF56672">
    <property type="entry name" value="DNA/RNA polymerases"/>
    <property type="match status" value="1"/>
</dbReference>
<dbReference type="AlphaFoldDB" id="A0A6I4VQZ4"/>
<name>A0A6I4VQZ4_9BACL</name>
<dbReference type="Pfam" id="PF21368">
    <property type="entry name" value="AI2M-like_HNH"/>
    <property type="match status" value="1"/>
</dbReference>
<reference evidence="2 3" key="1">
    <citation type="submission" date="2019-12" db="EMBL/GenBank/DDBJ databases">
        <title>Whole-genome analyses of novel actinobacteria.</title>
        <authorList>
            <person name="Sahin N."/>
            <person name="Saygin H."/>
        </authorList>
    </citation>
    <scope>NUCLEOTIDE SEQUENCE [LARGE SCALE GENOMIC DNA]</scope>
    <source>
        <strain evidence="2 3">KC615</strain>
    </source>
</reference>